<dbReference type="Gene3D" id="1.10.287.690">
    <property type="entry name" value="Helix hairpin bin"/>
    <property type="match status" value="1"/>
</dbReference>
<evidence type="ECO:0000259" key="10">
    <source>
        <dbReference type="Pfam" id="PF03175"/>
    </source>
</evidence>
<evidence type="ECO:0000256" key="5">
    <source>
        <dbReference type="ARBA" id="ARBA00022705"/>
    </source>
</evidence>
<keyword evidence="4" id="KW-0548">Nucleotidyltransferase</keyword>
<dbReference type="InterPro" id="IPR017964">
    <property type="entry name" value="DNA-dir_DNA_pol_B_CS"/>
</dbReference>
<dbReference type="PROSITE" id="PS00116">
    <property type="entry name" value="DNA_POLYMERASE_B"/>
    <property type="match status" value="1"/>
</dbReference>
<evidence type="ECO:0000256" key="8">
    <source>
        <dbReference type="ARBA" id="ARBA00049244"/>
    </source>
</evidence>
<evidence type="ECO:0000256" key="3">
    <source>
        <dbReference type="ARBA" id="ARBA00022679"/>
    </source>
</evidence>
<dbReference type="InterPro" id="IPR012337">
    <property type="entry name" value="RNaseH-like_sf"/>
</dbReference>
<comment type="caution">
    <text evidence="11">The sequence shown here is derived from an EMBL/GenBank/DDBJ whole genome shotgun (WGS) entry which is preliminary data.</text>
</comment>
<accession>A0A8J5C627</accession>
<dbReference type="EC" id="2.7.7.7" evidence="2"/>
<dbReference type="GO" id="GO:0003677">
    <property type="term" value="F:DNA binding"/>
    <property type="evidence" value="ECO:0007669"/>
    <property type="project" value="UniProtKB-KW"/>
</dbReference>
<feature type="compositionally biased region" description="Basic and acidic residues" evidence="9">
    <location>
        <begin position="409"/>
        <end position="418"/>
    </location>
</feature>
<geneLocation type="mitochondrion" evidence="11"/>
<keyword evidence="6" id="KW-0239">DNA-directed DNA polymerase</keyword>
<evidence type="ECO:0000256" key="9">
    <source>
        <dbReference type="SAM" id="MobiDB-lite"/>
    </source>
</evidence>
<evidence type="ECO:0000313" key="12">
    <source>
        <dbReference type="Proteomes" id="UP000734854"/>
    </source>
</evidence>
<dbReference type="GO" id="GO:0006260">
    <property type="term" value="P:DNA replication"/>
    <property type="evidence" value="ECO:0007669"/>
    <property type="project" value="UniProtKB-KW"/>
</dbReference>
<feature type="region of interest" description="Disordered" evidence="9">
    <location>
        <begin position="407"/>
        <end position="445"/>
    </location>
</feature>
<keyword evidence="3" id="KW-0808">Transferase</keyword>
<keyword evidence="11" id="KW-0496">Mitochondrion</keyword>
<gene>
    <name evidence="11" type="ORF">ZIOFF_074327</name>
</gene>
<dbReference type="Proteomes" id="UP000734854">
    <property type="component" value="Unassembled WGS sequence"/>
</dbReference>
<evidence type="ECO:0000256" key="4">
    <source>
        <dbReference type="ARBA" id="ARBA00022695"/>
    </source>
</evidence>
<sequence length="445" mass="50533">MATNQTESLSPDLLGKSLLSECNARKTTRKLSSGKELLNSENTSGLLNKDLEVGYTTLQTTKNGNEDSQNCILSALERYVVPDGYTQISISYSIMMPTSKSTLDFTLGLMMVNPGSYPPPKENLSWWYSEDYSTLDSFAERSDQMLSSFVNFLAVKAKKSHRIYFHNFSRFDGLLLIRHLSTNHSNWKLIPLMRNGILYELVVVLEQGSKGDIDHTSVNMSNISERKVELLAYMKQDIFLLGCLMLKAQDWSEYKIDIKAEVLFDEFVTELFSKRAQAKKEGNAGLSYVYQTLMNSLYGRFGINPKSTITKICSQEEYDNRIRKDGFLYGELLGENHYLCSYLEDSDEIDDYRLQYRNSAVQLAAAITASARIYMHPFISRDDSDYTDTDSVVLSQPLPDEFISNTEIDELRKQKGDDGTYSIKTPTTTDYMPEQDDGTSDISIP</sequence>
<dbReference type="PANTHER" id="PTHR33568">
    <property type="entry name" value="DNA POLYMERASE"/>
    <property type="match status" value="1"/>
</dbReference>
<name>A0A8J5C627_ZINOF</name>
<evidence type="ECO:0000313" key="11">
    <source>
        <dbReference type="EMBL" id="KAG6467810.1"/>
    </source>
</evidence>
<keyword evidence="12" id="KW-1185">Reference proteome</keyword>
<dbReference type="AlphaFoldDB" id="A0A8J5C627"/>
<dbReference type="Pfam" id="PF03175">
    <property type="entry name" value="DNA_pol_B_2"/>
    <property type="match status" value="1"/>
</dbReference>
<comment type="similarity">
    <text evidence="1">Belongs to the DNA polymerase type-B family.</text>
</comment>
<keyword evidence="7" id="KW-0238">DNA-binding</keyword>
<protein>
    <recommendedName>
        <fullName evidence="2">DNA-directed DNA polymerase</fullName>
        <ecNumber evidence="2">2.7.7.7</ecNumber>
    </recommendedName>
</protein>
<dbReference type="InterPro" id="IPR004868">
    <property type="entry name" value="DNA-dir_DNA_pol_B_mt/vir"/>
</dbReference>
<proteinExistence type="inferred from homology"/>
<dbReference type="SUPFAM" id="SSF56672">
    <property type="entry name" value="DNA/RNA polymerases"/>
    <property type="match status" value="1"/>
</dbReference>
<comment type="catalytic activity">
    <reaction evidence="8">
        <text>DNA(n) + a 2'-deoxyribonucleoside 5'-triphosphate = DNA(n+1) + diphosphate</text>
        <dbReference type="Rhea" id="RHEA:22508"/>
        <dbReference type="Rhea" id="RHEA-COMP:17339"/>
        <dbReference type="Rhea" id="RHEA-COMP:17340"/>
        <dbReference type="ChEBI" id="CHEBI:33019"/>
        <dbReference type="ChEBI" id="CHEBI:61560"/>
        <dbReference type="ChEBI" id="CHEBI:173112"/>
        <dbReference type="EC" id="2.7.7.7"/>
    </reaction>
</comment>
<dbReference type="GO" id="GO:0003887">
    <property type="term" value="F:DNA-directed DNA polymerase activity"/>
    <property type="evidence" value="ECO:0007669"/>
    <property type="project" value="UniProtKB-KW"/>
</dbReference>
<dbReference type="Gene3D" id="3.30.420.10">
    <property type="entry name" value="Ribonuclease H-like superfamily/Ribonuclease H"/>
    <property type="match status" value="1"/>
</dbReference>
<dbReference type="SUPFAM" id="SSF53098">
    <property type="entry name" value="Ribonuclease H-like"/>
    <property type="match status" value="1"/>
</dbReference>
<keyword evidence="5" id="KW-0235">DNA replication</keyword>
<reference evidence="11 12" key="1">
    <citation type="submission" date="2020-08" db="EMBL/GenBank/DDBJ databases">
        <title>Plant Genome Project.</title>
        <authorList>
            <person name="Zhang R.-G."/>
        </authorList>
    </citation>
    <scope>NUCLEOTIDE SEQUENCE [LARGE SCALE GENOMIC DNA]</scope>
    <source>
        <tissue evidence="11">Rhizome</tissue>
    </source>
</reference>
<evidence type="ECO:0000256" key="1">
    <source>
        <dbReference type="ARBA" id="ARBA00005755"/>
    </source>
</evidence>
<dbReference type="InterPro" id="IPR023211">
    <property type="entry name" value="DNA_pol_palm_dom_sf"/>
</dbReference>
<evidence type="ECO:0000256" key="6">
    <source>
        <dbReference type="ARBA" id="ARBA00022932"/>
    </source>
</evidence>
<feature type="domain" description="DNA-directed DNA polymerase family B mitochondria/virus" evidence="10">
    <location>
        <begin position="261"/>
        <end position="383"/>
    </location>
</feature>
<evidence type="ECO:0000256" key="7">
    <source>
        <dbReference type="ARBA" id="ARBA00023125"/>
    </source>
</evidence>
<organism evidence="11 12">
    <name type="scientific">Zingiber officinale</name>
    <name type="common">Ginger</name>
    <name type="synonym">Amomum zingiber</name>
    <dbReference type="NCBI Taxonomy" id="94328"/>
    <lineage>
        <taxon>Eukaryota</taxon>
        <taxon>Viridiplantae</taxon>
        <taxon>Streptophyta</taxon>
        <taxon>Embryophyta</taxon>
        <taxon>Tracheophyta</taxon>
        <taxon>Spermatophyta</taxon>
        <taxon>Magnoliopsida</taxon>
        <taxon>Liliopsida</taxon>
        <taxon>Zingiberales</taxon>
        <taxon>Zingiberaceae</taxon>
        <taxon>Zingiber</taxon>
    </lineage>
</organism>
<dbReference type="InterPro" id="IPR036397">
    <property type="entry name" value="RNaseH_sf"/>
</dbReference>
<dbReference type="PANTHER" id="PTHR33568:SF3">
    <property type="entry name" value="DNA-DIRECTED DNA POLYMERASE"/>
    <property type="match status" value="1"/>
</dbReference>
<dbReference type="Gene3D" id="3.90.1600.10">
    <property type="entry name" value="Palm domain of DNA polymerase"/>
    <property type="match status" value="1"/>
</dbReference>
<evidence type="ECO:0000256" key="2">
    <source>
        <dbReference type="ARBA" id="ARBA00012417"/>
    </source>
</evidence>
<dbReference type="GO" id="GO:0000166">
    <property type="term" value="F:nucleotide binding"/>
    <property type="evidence" value="ECO:0007669"/>
    <property type="project" value="InterPro"/>
</dbReference>
<dbReference type="EMBL" id="JACMSC010000023">
    <property type="protein sequence ID" value="KAG6467810.1"/>
    <property type="molecule type" value="Genomic_DNA"/>
</dbReference>
<dbReference type="InterPro" id="IPR043502">
    <property type="entry name" value="DNA/RNA_pol_sf"/>
</dbReference>